<dbReference type="SMART" id="SM00448">
    <property type="entry name" value="REC"/>
    <property type="match status" value="1"/>
</dbReference>
<name>A0A831XL23_GEOME</name>
<dbReference type="Pfam" id="PF01584">
    <property type="entry name" value="CheW"/>
    <property type="match status" value="1"/>
</dbReference>
<dbReference type="SMART" id="SM00260">
    <property type="entry name" value="CheW"/>
    <property type="match status" value="1"/>
</dbReference>
<dbReference type="Gene3D" id="2.40.50.180">
    <property type="entry name" value="CheA-289, Domain 4"/>
    <property type="match status" value="1"/>
</dbReference>
<dbReference type="SUPFAM" id="SSF50341">
    <property type="entry name" value="CheW-like"/>
    <property type="match status" value="1"/>
</dbReference>
<dbReference type="EMBL" id="DSOV01000006">
    <property type="protein sequence ID" value="HEN41021.1"/>
    <property type="molecule type" value="Genomic_DNA"/>
</dbReference>
<dbReference type="Pfam" id="PF00072">
    <property type="entry name" value="Response_reg"/>
    <property type="match status" value="1"/>
</dbReference>
<feature type="domain" description="Response regulatory" evidence="2">
    <location>
        <begin position="183"/>
        <end position="312"/>
    </location>
</feature>
<sequence length="312" mass="34858">MADHKILLESGTNELEIVEFMLNEYDEKGETLSSYFGVNVAKVREIIRKPQMWKVPNAHPAIAGMMKLRDKVITVVDLATTLGKSMSCLAPDRVIVLEFNRMVIGVLVNGVSRIYRISWEQVEPPVRAIESAYVTGMVKMDDRIILVLDFEKIVGEICCTDVLNEIGHDQLLEGAVLDRSRHRILVADDSAFIRSSICSSLRAAGYNVDEAENGEEAWNMINARLARCRAAGIPLRSELDLLITDVEMPKMDGLHLTSLVKKDDVLKDLPVLIFSSLATEDNRRKWKDLGALEIVTKPDLPNLVQIADGVMN</sequence>
<dbReference type="InterPro" id="IPR024181">
    <property type="entry name" value="Chemotax_regulator_CheV"/>
</dbReference>
<evidence type="ECO:0000259" key="2">
    <source>
        <dbReference type="PROSITE" id="PS50110"/>
    </source>
</evidence>
<dbReference type="PROSITE" id="PS50851">
    <property type="entry name" value="CHEW"/>
    <property type="match status" value="1"/>
</dbReference>
<gene>
    <name evidence="4" type="ORF">ENQ87_01410</name>
</gene>
<organism evidence="4">
    <name type="scientific">Geobacter metallireducens</name>
    <dbReference type="NCBI Taxonomy" id="28232"/>
    <lineage>
        <taxon>Bacteria</taxon>
        <taxon>Pseudomonadati</taxon>
        <taxon>Thermodesulfobacteriota</taxon>
        <taxon>Desulfuromonadia</taxon>
        <taxon>Geobacterales</taxon>
        <taxon>Geobacteraceae</taxon>
        <taxon>Geobacter</taxon>
    </lineage>
</organism>
<accession>A0A831XL23</accession>
<dbReference type="AlphaFoldDB" id="A0A831XL23"/>
<evidence type="ECO:0000256" key="1">
    <source>
        <dbReference type="PROSITE-ProRule" id="PRU00169"/>
    </source>
</evidence>
<evidence type="ECO:0000259" key="3">
    <source>
        <dbReference type="PROSITE" id="PS50851"/>
    </source>
</evidence>
<dbReference type="PROSITE" id="PS50110">
    <property type="entry name" value="RESPONSE_REGULATORY"/>
    <property type="match status" value="1"/>
</dbReference>
<dbReference type="PANTHER" id="PTHR47233:SF3">
    <property type="entry name" value="CHEMOTAXIS PROTEIN CHEV"/>
    <property type="match status" value="1"/>
</dbReference>
<dbReference type="GO" id="GO:0006935">
    <property type="term" value="P:chemotaxis"/>
    <property type="evidence" value="ECO:0007669"/>
    <property type="project" value="InterPro"/>
</dbReference>
<dbReference type="GO" id="GO:0000160">
    <property type="term" value="P:phosphorelay signal transduction system"/>
    <property type="evidence" value="ECO:0007669"/>
    <property type="project" value="InterPro"/>
</dbReference>
<feature type="domain" description="CheW-like" evidence="3">
    <location>
        <begin position="14"/>
        <end position="159"/>
    </location>
</feature>
<dbReference type="InterPro" id="IPR011006">
    <property type="entry name" value="CheY-like_superfamily"/>
</dbReference>
<dbReference type="InterPro" id="IPR001789">
    <property type="entry name" value="Sig_transdc_resp-reg_receiver"/>
</dbReference>
<dbReference type="PANTHER" id="PTHR47233">
    <property type="entry name" value="CHEMOTAXIS PROTEIN CHEV"/>
    <property type="match status" value="1"/>
</dbReference>
<dbReference type="InterPro" id="IPR002545">
    <property type="entry name" value="CheW-lke_dom"/>
</dbReference>
<dbReference type="PIRSF" id="PIRSF002867">
    <property type="entry name" value="CheV"/>
    <property type="match status" value="1"/>
</dbReference>
<dbReference type="Gene3D" id="3.40.50.2300">
    <property type="match status" value="1"/>
</dbReference>
<proteinExistence type="predicted"/>
<reference evidence="4" key="1">
    <citation type="journal article" date="2020" name="mSystems">
        <title>Genome- and Community-Level Interaction Insights into Carbon Utilization and Element Cycling Functions of Hydrothermarchaeota in Hydrothermal Sediment.</title>
        <authorList>
            <person name="Zhou Z."/>
            <person name="Liu Y."/>
            <person name="Xu W."/>
            <person name="Pan J."/>
            <person name="Luo Z.H."/>
            <person name="Li M."/>
        </authorList>
    </citation>
    <scope>NUCLEOTIDE SEQUENCE [LARGE SCALE GENOMIC DNA]</scope>
    <source>
        <strain evidence="4">SpSt-349</strain>
    </source>
</reference>
<dbReference type="InterPro" id="IPR036061">
    <property type="entry name" value="CheW-like_dom_sf"/>
</dbReference>
<evidence type="ECO:0000313" key="4">
    <source>
        <dbReference type="EMBL" id="HEN41021.1"/>
    </source>
</evidence>
<dbReference type="SUPFAM" id="SSF52172">
    <property type="entry name" value="CheY-like"/>
    <property type="match status" value="1"/>
</dbReference>
<dbReference type="Gene3D" id="2.30.30.40">
    <property type="entry name" value="SH3 Domains"/>
    <property type="match status" value="1"/>
</dbReference>
<protein>
    <submittedName>
        <fullName evidence="4">Chemotaxis signal transduction protein CheV</fullName>
    </submittedName>
</protein>
<comment type="caution">
    <text evidence="4">The sequence shown here is derived from an EMBL/GenBank/DDBJ whole genome shotgun (WGS) entry which is preliminary data.</text>
</comment>
<keyword evidence="1" id="KW-0597">Phosphoprotein</keyword>
<feature type="modified residue" description="4-aspartylphosphate" evidence="1">
    <location>
        <position position="245"/>
    </location>
</feature>